<feature type="transmembrane region" description="Helical" evidence="1">
    <location>
        <begin position="76"/>
        <end position="94"/>
    </location>
</feature>
<evidence type="ECO:0000313" key="3">
    <source>
        <dbReference type="Proteomes" id="UP000237819"/>
    </source>
</evidence>
<dbReference type="EMBL" id="PUHZ01000013">
    <property type="protein sequence ID" value="PQO45802.1"/>
    <property type="molecule type" value="Genomic_DNA"/>
</dbReference>
<keyword evidence="1" id="KW-0472">Membrane</keyword>
<feature type="transmembrane region" description="Helical" evidence="1">
    <location>
        <begin position="42"/>
        <end position="64"/>
    </location>
</feature>
<dbReference type="Proteomes" id="UP000237819">
    <property type="component" value="Unassembled WGS sequence"/>
</dbReference>
<dbReference type="RefSeq" id="WP_105335826.1">
    <property type="nucleotide sequence ID" value="NZ_PUHZ01000013.1"/>
</dbReference>
<protein>
    <submittedName>
        <fullName evidence="2">Uncharacterized protein</fullName>
    </submittedName>
</protein>
<name>A0A2S8GMZ9_9BACT</name>
<feature type="transmembrane region" description="Helical" evidence="1">
    <location>
        <begin position="12"/>
        <end position="36"/>
    </location>
</feature>
<gene>
    <name evidence="2" type="ORF">C5Y93_12830</name>
</gene>
<organism evidence="2 3">
    <name type="scientific">Blastopirellula marina</name>
    <dbReference type="NCBI Taxonomy" id="124"/>
    <lineage>
        <taxon>Bacteria</taxon>
        <taxon>Pseudomonadati</taxon>
        <taxon>Planctomycetota</taxon>
        <taxon>Planctomycetia</taxon>
        <taxon>Pirellulales</taxon>
        <taxon>Pirellulaceae</taxon>
        <taxon>Blastopirellula</taxon>
    </lineage>
</organism>
<keyword evidence="1" id="KW-0812">Transmembrane</keyword>
<dbReference type="AlphaFoldDB" id="A0A2S8GMZ9"/>
<evidence type="ECO:0000313" key="2">
    <source>
        <dbReference type="EMBL" id="PQO45802.1"/>
    </source>
</evidence>
<reference evidence="2 3" key="1">
    <citation type="submission" date="2018-02" db="EMBL/GenBank/DDBJ databases">
        <title>Comparative genomes isolates from brazilian mangrove.</title>
        <authorList>
            <person name="Araujo J.E."/>
            <person name="Taketani R.G."/>
            <person name="Silva M.C.P."/>
            <person name="Loureco M.V."/>
            <person name="Andreote F.D."/>
        </authorList>
    </citation>
    <scope>NUCLEOTIDE SEQUENCE [LARGE SCALE GENOMIC DNA]</scope>
    <source>
        <strain evidence="2 3">Nap-Phe MGV</strain>
    </source>
</reference>
<accession>A0A2S8GMZ9</accession>
<evidence type="ECO:0000256" key="1">
    <source>
        <dbReference type="SAM" id="Phobius"/>
    </source>
</evidence>
<feature type="transmembrane region" description="Helical" evidence="1">
    <location>
        <begin position="142"/>
        <end position="161"/>
    </location>
</feature>
<proteinExistence type="predicted"/>
<comment type="caution">
    <text evidence="2">The sequence shown here is derived from an EMBL/GenBank/DDBJ whole genome shotgun (WGS) entry which is preliminary data.</text>
</comment>
<sequence>MSRVTYQPSGKLHWGWLALWSALPFAVAIFLGALTYGALRLGILFLLVAGLLAGSLIGGANWMAVRGAHCRGRVPAAFVGAIAALLYFVAYFQAGIVRDLGWAGIARFDLLPAYVQMRMESDLIISNNLPVRNKDRRPNPRANWGLMAVDMLIVTGLAMLYSGAAAMRPYCESQQSWLKSKMIYCRGDYYGDLRRRISAGPVVSSLGDLERVTSREPGDLILMLYYCPRIRYPGRPVEMYMALGEYQGERDQVMLRGKIWNLPQLELFPREYDVACRLFDVPPPPAPEVG</sequence>
<keyword evidence="1" id="KW-1133">Transmembrane helix</keyword>